<name>A0A7D6VEK3_9NOCA</name>
<gene>
    <name evidence="2" type="ORF">H0264_28945</name>
</gene>
<dbReference type="InterPro" id="IPR010093">
    <property type="entry name" value="SinI_DNA-bd"/>
</dbReference>
<evidence type="ECO:0000313" key="3">
    <source>
        <dbReference type="Proteomes" id="UP000515512"/>
    </source>
</evidence>
<feature type="domain" description="Helix-turn-helix" evidence="1">
    <location>
        <begin position="3"/>
        <end position="42"/>
    </location>
</feature>
<dbReference type="InterPro" id="IPR041657">
    <property type="entry name" value="HTH_17"/>
</dbReference>
<proteinExistence type="predicted"/>
<dbReference type="NCBIfam" id="TIGR01764">
    <property type="entry name" value="excise"/>
    <property type="match status" value="1"/>
</dbReference>
<dbReference type="Gene3D" id="1.10.1660.10">
    <property type="match status" value="1"/>
</dbReference>
<protein>
    <submittedName>
        <fullName evidence="2">Excisionase family DNA-binding protein</fullName>
    </submittedName>
</protein>
<keyword evidence="2" id="KW-0238">DNA-binding</keyword>
<dbReference type="GO" id="GO:0003677">
    <property type="term" value="F:DNA binding"/>
    <property type="evidence" value="ECO:0007669"/>
    <property type="project" value="UniProtKB-KW"/>
</dbReference>
<dbReference type="SUPFAM" id="SSF46955">
    <property type="entry name" value="Putative DNA-binding domain"/>
    <property type="match status" value="1"/>
</dbReference>
<evidence type="ECO:0000259" key="1">
    <source>
        <dbReference type="Pfam" id="PF12728"/>
    </source>
</evidence>
<dbReference type="AlphaFoldDB" id="A0A7D6VEK3"/>
<dbReference type="InterPro" id="IPR009061">
    <property type="entry name" value="DNA-bd_dom_put_sf"/>
</dbReference>
<reference evidence="2 3" key="1">
    <citation type="submission" date="2020-07" db="EMBL/GenBank/DDBJ databases">
        <authorList>
            <person name="Zhuang K."/>
            <person name="Ran Y."/>
        </authorList>
    </citation>
    <scope>NUCLEOTIDE SEQUENCE [LARGE SCALE GENOMIC DNA]</scope>
    <source>
        <strain evidence="2 3">WCH-YHL-001</strain>
    </source>
</reference>
<evidence type="ECO:0000313" key="2">
    <source>
        <dbReference type="EMBL" id="QLY34741.1"/>
    </source>
</evidence>
<keyword evidence="3" id="KW-1185">Reference proteome</keyword>
<accession>A0A7D6VEK3</accession>
<dbReference type="KEGG" id="nhu:H0264_28945"/>
<sequence length="57" mass="6325">MRMEEVAELFGVHKDTVRRWISQGRLTGYMVGPNTIRVRRDEAMALLVPIPTAGGAA</sequence>
<dbReference type="Proteomes" id="UP000515512">
    <property type="component" value="Chromosome"/>
</dbReference>
<organism evidence="2 3">
    <name type="scientific">Nocardia huaxiensis</name>
    <dbReference type="NCBI Taxonomy" id="2755382"/>
    <lineage>
        <taxon>Bacteria</taxon>
        <taxon>Bacillati</taxon>
        <taxon>Actinomycetota</taxon>
        <taxon>Actinomycetes</taxon>
        <taxon>Mycobacteriales</taxon>
        <taxon>Nocardiaceae</taxon>
        <taxon>Nocardia</taxon>
    </lineage>
</organism>
<dbReference type="Pfam" id="PF12728">
    <property type="entry name" value="HTH_17"/>
    <property type="match status" value="1"/>
</dbReference>
<dbReference type="EMBL" id="CP059399">
    <property type="protein sequence ID" value="QLY34741.1"/>
    <property type="molecule type" value="Genomic_DNA"/>
</dbReference>